<evidence type="ECO:0000313" key="2">
    <source>
        <dbReference type="EMBL" id="SOB71461.1"/>
    </source>
</evidence>
<keyword evidence="3" id="KW-1185">Reference proteome</keyword>
<protein>
    <submittedName>
        <fullName evidence="2">Uncharacterized protein</fullName>
    </submittedName>
</protein>
<dbReference type="Proteomes" id="UP000217549">
    <property type="component" value="Chromosome I"/>
</dbReference>
<reference evidence="3" key="1">
    <citation type="submission" date="2017-09" db="EMBL/GenBank/DDBJ databases">
        <authorList>
            <person name="Shetty A S."/>
        </authorList>
    </citation>
    <scope>NUCLEOTIDE SEQUENCE [LARGE SCALE GENOMIC DNA]</scope>
</reference>
<accession>A0A285PPC4</accession>
<organism evidence="2 3">
    <name type="scientific">Anaerobutyricum hallii</name>
    <dbReference type="NCBI Taxonomy" id="39488"/>
    <lineage>
        <taxon>Bacteria</taxon>
        <taxon>Bacillati</taxon>
        <taxon>Bacillota</taxon>
        <taxon>Clostridia</taxon>
        <taxon>Lachnospirales</taxon>
        <taxon>Lachnospiraceae</taxon>
        <taxon>Anaerobutyricum</taxon>
    </lineage>
</organism>
<dbReference type="EMBL" id="LT907978">
    <property type="protein sequence ID" value="SOB71461.1"/>
    <property type="molecule type" value="Genomic_DNA"/>
</dbReference>
<proteinExistence type="predicted"/>
<dbReference type="KEGG" id="ehl:EHLA_0714"/>
<gene>
    <name evidence="2" type="ORF">EHLA_0714</name>
</gene>
<evidence type="ECO:0000313" key="3">
    <source>
        <dbReference type="Proteomes" id="UP000217549"/>
    </source>
</evidence>
<keyword evidence="1" id="KW-0812">Transmembrane</keyword>
<feature type="transmembrane region" description="Helical" evidence="1">
    <location>
        <begin position="15"/>
        <end position="38"/>
    </location>
</feature>
<sequence>MDAAHHRALTGGSCYIMLFCAYCLIFYLAIIASTLHYGMDVMSFYKAS</sequence>
<name>A0A285PPC4_9FIRM</name>
<dbReference type="AlphaFoldDB" id="A0A285PPC4"/>
<keyword evidence="1" id="KW-1133">Transmembrane helix</keyword>
<evidence type="ECO:0000256" key="1">
    <source>
        <dbReference type="SAM" id="Phobius"/>
    </source>
</evidence>
<keyword evidence="1" id="KW-0472">Membrane</keyword>